<name>A0ABR4HRI5_9EURO</name>
<dbReference type="InterPro" id="IPR036770">
    <property type="entry name" value="Ankyrin_rpt-contain_sf"/>
</dbReference>
<keyword evidence="1" id="KW-0677">Repeat</keyword>
<feature type="domain" description="Single-strand DNA deaminase toxin A-like C-terminal" evidence="5">
    <location>
        <begin position="329"/>
        <end position="370"/>
    </location>
</feature>
<evidence type="ECO:0000259" key="5">
    <source>
        <dbReference type="Pfam" id="PF24120"/>
    </source>
</evidence>
<protein>
    <recommendedName>
        <fullName evidence="5">Single-strand DNA deaminase toxin A-like C-terminal domain-containing protein</fullName>
    </recommendedName>
</protein>
<dbReference type="InterPro" id="IPR002110">
    <property type="entry name" value="Ankyrin_rpt"/>
</dbReference>
<accession>A0ABR4HRI5</accession>
<dbReference type="PROSITE" id="PS50088">
    <property type="entry name" value="ANK_REPEAT"/>
    <property type="match status" value="1"/>
</dbReference>
<proteinExistence type="predicted"/>
<sequence>MSHHPEADVLWWNAHSYYVLYPHCEEVHRHCVNWDGPMTRVPHCGNSETYLCCFPFNTHGQAAYEIDKRHRRYVNICAPSHDDTDEVDLLARALAANARITMTDNADRGENDPDIQRDSREVITIGLKDPLGSITQKKIGVAIGDCVDGRTAELSSTMVALLLERGARVNAVNHDGRSPLMQASLWGRLENVKLLLGNGADKDIRDNDNRLAIDLAQPIRKNRCERYTRLGGEISPAGRSPPLLEDTFKRDIDRERIVRLLGGENRKSKIVHGSPPTVAQFEDYSFLPSPGSLVLQGPIERYPIDRPGKTVARLERGGKYASIGAMIDGREWTDEVVYISTVVGHPPTDHEYDQGQPGRFNACHAEKQLIVYFIDRHVFLPRDTAADEKLEAKMESVETQYEGLFLLSDAGRKLSSVRRQHQDIDTAVMDADDEWPGHVRDGIKVESLKQQREPLQAELLKMNQDPSVQQIIALESRLQDLNQQKDRHEDLVEMSNAQPPVSLTDAVILISSPICQDCVD</sequence>
<keyword evidence="7" id="KW-1185">Reference proteome</keyword>
<evidence type="ECO:0000313" key="7">
    <source>
        <dbReference type="Proteomes" id="UP001610335"/>
    </source>
</evidence>
<dbReference type="PANTHER" id="PTHR24171">
    <property type="entry name" value="ANKYRIN REPEAT DOMAIN-CONTAINING PROTEIN 39-RELATED"/>
    <property type="match status" value="1"/>
</dbReference>
<evidence type="ECO:0000313" key="6">
    <source>
        <dbReference type="EMBL" id="KAL2817967.1"/>
    </source>
</evidence>
<evidence type="ECO:0000256" key="4">
    <source>
        <dbReference type="SAM" id="Coils"/>
    </source>
</evidence>
<comment type="caution">
    <text evidence="6">The sequence shown here is derived from an EMBL/GenBank/DDBJ whole genome shotgun (WGS) entry which is preliminary data.</text>
</comment>
<feature type="coiled-coil region" evidence="4">
    <location>
        <begin position="445"/>
        <end position="498"/>
    </location>
</feature>
<dbReference type="PANTHER" id="PTHR24171:SF9">
    <property type="entry name" value="ANKYRIN REPEAT DOMAIN-CONTAINING PROTEIN 39"/>
    <property type="match status" value="1"/>
</dbReference>
<dbReference type="SMART" id="SM00248">
    <property type="entry name" value="ANK"/>
    <property type="match status" value="1"/>
</dbReference>
<dbReference type="PROSITE" id="PS50297">
    <property type="entry name" value="ANK_REP_REGION"/>
    <property type="match status" value="1"/>
</dbReference>
<dbReference type="Pfam" id="PF12796">
    <property type="entry name" value="Ank_2"/>
    <property type="match status" value="1"/>
</dbReference>
<organism evidence="6 7">
    <name type="scientific">Aspergillus cavernicola</name>
    <dbReference type="NCBI Taxonomy" id="176166"/>
    <lineage>
        <taxon>Eukaryota</taxon>
        <taxon>Fungi</taxon>
        <taxon>Dikarya</taxon>
        <taxon>Ascomycota</taxon>
        <taxon>Pezizomycotina</taxon>
        <taxon>Eurotiomycetes</taxon>
        <taxon>Eurotiomycetidae</taxon>
        <taxon>Eurotiales</taxon>
        <taxon>Aspergillaceae</taxon>
        <taxon>Aspergillus</taxon>
        <taxon>Aspergillus subgen. Nidulantes</taxon>
    </lineage>
</organism>
<evidence type="ECO:0000256" key="3">
    <source>
        <dbReference type="PROSITE-ProRule" id="PRU00023"/>
    </source>
</evidence>
<dbReference type="EMBL" id="JBFXLS010000087">
    <property type="protein sequence ID" value="KAL2817967.1"/>
    <property type="molecule type" value="Genomic_DNA"/>
</dbReference>
<evidence type="ECO:0000256" key="2">
    <source>
        <dbReference type="ARBA" id="ARBA00023043"/>
    </source>
</evidence>
<evidence type="ECO:0000256" key="1">
    <source>
        <dbReference type="ARBA" id="ARBA00022737"/>
    </source>
</evidence>
<dbReference type="InterPro" id="IPR057517">
    <property type="entry name" value="SsdA-like_C"/>
</dbReference>
<dbReference type="SUPFAM" id="SSF48403">
    <property type="entry name" value="Ankyrin repeat"/>
    <property type="match status" value="1"/>
</dbReference>
<feature type="repeat" description="ANK" evidence="3">
    <location>
        <begin position="175"/>
        <end position="207"/>
    </location>
</feature>
<keyword evidence="4" id="KW-0175">Coiled coil</keyword>
<dbReference type="Pfam" id="PF24120">
    <property type="entry name" value="SsdA_C"/>
    <property type="match status" value="1"/>
</dbReference>
<reference evidence="6 7" key="1">
    <citation type="submission" date="2024-07" db="EMBL/GenBank/DDBJ databases">
        <title>Section-level genome sequencing and comparative genomics of Aspergillus sections Usti and Cavernicolus.</title>
        <authorList>
            <consortium name="Lawrence Berkeley National Laboratory"/>
            <person name="Nybo J.L."/>
            <person name="Vesth T.C."/>
            <person name="Theobald S."/>
            <person name="Frisvad J.C."/>
            <person name="Larsen T.O."/>
            <person name="Kjaerboelling I."/>
            <person name="Rothschild-Mancinelli K."/>
            <person name="Lyhne E.K."/>
            <person name="Kogle M.E."/>
            <person name="Barry K."/>
            <person name="Clum A."/>
            <person name="Na H."/>
            <person name="Ledsgaard L."/>
            <person name="Lin J."/>
            <person name="Lipzen A."/>
            <person name="Kuo A."/>
            <person name="Riley R."/>
            <person name="Mondo S."/>
            <person name="LaButti K."/>
            <person name="Haridas S."/>
            <person name="Pangalinan J."/>
            <person name="Salamov A.A."/>
            <person name="Simmons B.A."/>
            <person name="Magnuson J.K."/>
            <person name="Chen J."/>
            <person name="Drula E."/>
            <person name="Henrissat B."/>
            <person name="Wiebenga A."/>
            <person name="Lubbers R.J."/>
            <person name="Gomes A.C."/>
            <person name="Makela M.R."/>
            <person name="Stajich J."/>
            <person name="Grigoriev I.V."/>
            <person name="Mortensen U.H."/>
            <person name="De vries R.P."/>
            <person name="Baker S.E."/>
            <person name="Andersen M.R."/>
        </authorList>
    </citation>
    <scope>NUCLEOTIDE SEQUENCE [LARGE SCALE GENOMIC DNA]</scope>
    <source>
        <strain evidence="6 7">CBS 600.67</strain>
    </source>
</reference>
<dbReference type="Proteomes" id="UP001610335">
    <property type="component" value="Unassembled WGS sequence"/>
</dbReference>
<gene>
    <name evidence="6" type="ORF">BDW59DRAFT_175290</name>
</gene>
<keyword evidence="2 3" id="KW-0040">ANK repeat</keyword>
<dbReference type="Gene3D" id="1.25.40.20">
    <property type="entry name" value="Ankyrin repeat-containing domain"/>
    <property type="match status" value="1"/>
</dbReference>